<comment type="caution">
    <text evidence="1">The sequence shown here is derived from an EMBL/GenBank/DDBJ whole genome shotgun (WGS) entry which is preliminary data.</text>
</comment>
<dbReference type="Proteomes" id="UP000076442">
    <property type="component" value="Unassembled WGS sequence"/>
</dbReference>
<evidence type="ECO:0000313" key="1">
    <source>
        <dbReference type="EMBL" id="KZD90356.1"/>
    </source>
</evidence>
<organism evidence="1 2">
    <name type="scientific">Bacillus subtilis</name>
    <dbReference type="NCBI Taxonomy" id="1423"/>
    <lineage>
        <taxon>Bacteria</taxon>
        <taxon>Bacillati</taxon>
        <taxon>Bacillota</taxon>
        <taxon>Bacilli</taxon>
        <taxon>Bacillales</taxon>
        <taxon>Bacillaceae</taxon>
        <taxon>Bacillus</taxon>
    </lineage>
</organism>
<reference evidence="1 2" key="1">
    <citation type="submission" date="2015-09" db="EMBL/GenBank/DDBJ databases">
        <title>Spore heat resistance.</title>
        <authorList>
            <person name="Boekhorst J."/>
            <person name="Berendsen E.M."/>
            <person name="Wells-Bennik M.H."/>
            <person name="Kuipers O.P."/>
        </authorList>
    </citation>
    <scope>NUCLEOTIDE SEQUENCE [LARGE SCALE GENOMIC DNA]</scope>
    <source>
        <strain evidence="1 2">B4122</strain>
    </source>
</reference>
<accession>A0AAP1E7W5</accession>
<dbReference type="EMBL" id="LJZV01000016">
    <property type="protein sequence ID" value="KZD90356.1"/>
    <property type="molecule type" value="Genomic_DNA"/>
</dbReference>
<evidence type="ECO:0000313" key="2">
    <source>
        <dbReference type="Proteomes" id="UP000076442"/>
    </source>
</evidence>
<proteinExistence type="predicted"/>
<gene>
    <name evidence="1" type="ORF">B4122_3277</name>
</gene>
<protein>
    <submittedName>
        <fullName evidence="1">Uncharacterized protein</fullName>
    </submittedName>
</protein>
<dbReference type="AlphaFoldDB" id="A0AAP1E7W5"/>
<name>A0AAP1E7W5_BACIU</name>
<sequence length="51" mass="5872">MERPQDIYYLDEMDIGWLFELMQYSDNGKTSKSGSTGGSKKEVYIDQVLGF</sequence>